<protein>
    <submittedName>
        <fullName evidence="2">Glycosyltransferase family 4 protein</fullName>
        <ecNumber evidence="2">2.4.-.-</ecNumber>
    </submittedName>
</protein>
<name>A0ABU2CZD1_9EURY</name>
<keyword evidence="2" id="KW-0328">Glycosyltransferase</keyword>
<keyword evidence="2" id="KW-0808">Transferase</keyword>
<comment type="caution">
    <text evidence="2">The sequence shown here is derived from an EMBL/GenBank/DDBJ whole genome shotgun (WGS) entry which is preliminary data.</text>
</comment>
<gene>
    <name evidence="2" type="ORF">RG963_04670</name>
</gene>
<dbReference type="Gene3D" id="3.40.50.2000">
    <property type="entry name" value="Glycogen Phosphorylase B"/>
    <property type="match status" value="2"/>
</dbReference>
<dbReference type="InterPro" id="IPR001296">
    <property type="entry name" value="Glyco_trans_1"/>
</dbReference>
<dbReference type="EMBL" id="JAVKPK010000013">
    <property type="protein sequence ID" value="MDR7665095.1"/>
    <property type="molecule type" value="Genomic_DNA"/>
</dbReference>
<dbReference type="PANTHER" id="PTHR12526:SF637">
    <property type="entry name" value="GLYCOSYLTRANSFERASE EPSF-RELATED"/>
    <property type="match status" value="1"/>
</dbReference>
<organism evidence="2 3">
    <name type="scientific">Methanosarcina baikalica</name>
    <dbReference type="NCBI Taxonomy" id="3073890"/>
    <lineage>
        <taxon>Archaea</taxon>
        <taxon>Methanobacteriati</taxon>
        <taxon>Methanobacteriota</taxon>
        <taxon>Stenosarchaea group</taxon>
        <taxon>Methanomicrobia</taxon>
        <taxon>Methanosarcinales</taxon>
        <taxon>Methanosarcinaceae</taxon>
        <taxon>Methanosarcina</taxon>
    </lineage>
</organism>
<dbReference type="CDD" id="cd03801">
    <property type="entry name" value="GT4_PimA-like"/>
    <property type="match status" value="1"/>
</dbReference>
<evidence type="ECO:0000313" key="2">
    <source>
        <dbReference type="EMBL" id="MDR7665095.1"/>
    </source>
</evidence>
<sequence length="375" mass="42102">MVCKKKFNICLITSPIGDASVTPVSNLAEIITHIAGEICLITGNAGSNLFNNDIRINTISINYKLGSSALSKIIRYLLLQLKISYYIIKKASRFDTHLFFIGSNNLILPAIISKIMRKNVILSLPSSSNMLKFANDRFYKVVEILESINLIIADKIIVYSPNLVNEWNLKKYSNKILFAHEHFINFNIFKLTNLFHKRENLVGYVGRLSGEKGVLNFIKAIGYIISKNNNMTFLIIGDGPLKNKIELDLDTYALNNNVKLFGWVPHDELPYYLNQLKLTVLPSYTEGLPNLMLESMACGTPILATPIGTIPDVITDGKNGFIMENNSPECIADNLIRALAHPNLEQISKNAEADVNREFTFENAVGKYRKALCDH</sequence>
<dbReference type="Pfam" id="PF00534">
    <property type="entry name" value="Glycos_transf_1"/>
    <property type="match status" value="1"/>
</dbReference>
<proteinExistence type="predicted"/>
<dbReference type="SUPFAM" id="SSF53756">
    <property type="entry name" value="UDP-Glycosyltransferase/glycogen phosphorylase"/>
    <property type="match status" value="1"/>
</dbReference>
<accession>A0ABU2CZD1</accession>
<dbReference type="EC" id="2.4.-.-" evidence="2"/>
<evidence type="ECO:0000313" key="3">
    <source>
        <dbReference type="Proteomes" id="UP001246244"/>
    </source>
</evidence>
<keyword evidence="3" id="KW-1185">Reference proteome</keyword>
<dbReference type="Proteomes" id="UP001246244">
    <property type="component" value="Unassembled WGS sequence"/>
</dbReference>
<evidence type="ECO:0000259" key="1">
    <source>
        <dbReference type="Pfam" id="PF00534"/>
    </source>
</evidence>
<dbReference type="GO" id="GO:0016757">
    <property type="term" value="F:glycosyltransferase activity"/>
    <property type="evidence" value="ECO:0007669"/>
    <property type="project" value="UniProtKB-KW"/>
</dbReference>
<reference evidence="3" key="1">
    <citation type="submission" date="2023-07" db="EMBL/GenBank/DDBJ databases">
        <title>Whole-genome sequencing of a new Methanosarcina sp. Z-7115.</title>
        <authorList>
            <person name="Zhilina T.N."/>
            <person name="Merkel A.Y."/>
        </authorList>
    </citation>
    <scope>NUCLEOTIDE SEQUENCE [LARGE SCALE GENOMIC DNA]</scope>
    <source>
        <strain evidence="3">Z-7115</strain>
    </source>
</reference>
<dbReference type="PANTHER" id="PTHR12526">
    <property type="entry name" value="GLYCOSYLTRANSFERASE"/>
    <property type="match status" value="1"/>
</dbReference>
<dbReference type="RefSeq" id="WP_310575122.1">
    <property type="nucleotide sequence ID" value="NZ_JAVKPK010000013.1"/>
</dbReference>
<feature type="domain" description="Glycosyl transferase family 1" evidence="1">
    <location>
        <begin position="194"/>
        <end position="352"/>
    </location>
</feature>